<dbReference type="AlphaFoldDB" id="A0AAF0DM89"/>
<dbReference type="Proteomes" id="UP001219355">
    <property type="component" value="Chromosome 3"/>
</dbReference>
<dbReference type="InterPro" id="IPR019186">
    <property type="entry name" value="Nucleolar_protein_12"/>
</dbReference>
<evidence type="ECO:0000313" key="7">
    <source>
        <dbReference type="Proteomes" id="UP001219355"/>
    </source>
</evidence>
<feature type="compositionally biased region" description="Basic residues" evidence="5">
    <location>
        <begin position="206"/>
        <end position="216"/>
    </location>
</feature>
<gene>
    <name evidence="6" type="ORF">PRK78_005503</name>
</gene>
<feature type="compositionally biased region" description="Basic and acidic residues" evidence="5">
    <location>
        <begin position="188"/>
        <end position="205"/>
    </location>
</feature>
<sequence length="216" mass="25210">MAPPPKRRKLGTAPATEILFDNDARHEYLTGFHKRKLQRAKHAQEIAEKKAKEEKREQRRKLREERHAEFQKAIEESRKRLLEMNGSSSDSQGGGDSEEDNSEEWEGFTELPAVDYEAEYIDENKYTTVTVEDMDLSKEGIYQATEINDSREMDGREPRHMSSVDRVDDNQPSKKNLDHAKKKKKKFRYESPAERKATRMKERTGNRKQAKARRAA</sequence>
<evidence type="ECO:0000256" key="2">
    <source>
        <dbReference type="ARBA" id="ARBA00007175"/>
    </source>
</evidence>
<evidence type="ECO:0000256" key="5">
    <source>
        <dbReference type="SAM" id="MobiDB-lite"/>
    </source>
</evidence>
<protein>
    <recommendedName>
        <fullName evidence="8">Ribosomal RNA-processing protein 17</fullName>
    </recommendedName>
</protein>
<evidence type="ECO:0000256" key="1">
    <source>
        <dbReference type="ARBA" id="ARBA00004604"/>
    </source>
</evidence>
<evidence type="ECO:0000256" key="4">
    <source>
        <dbReference type="ARBA" id="ARBA00023242"/>
    </source>
</evidence>
<comment type="similarity">
    <text evidence="2">Belongs to the RRP17 family.</text>
</comment>
<accession>A0AAF0DM89</accession>
<dbReference type="PANTHER" id="PTHR14577:SF0">
    <property type="entry name" value="NUCLEOLAR PROTEIN 12"/>
    <property type="match status" value="1"/>
</dbReference>
<name>A0AAF0DM89_9EURO</name>
<evidence type="ECO:0000256" key="3">
    <source>
        <dbReference type="ARBA" id="ARBA00023054"/>
    </source>
</evidence>
<organism evidence="6 7">
    <name type="scientific">Emydomyces testavorans</name>
    <dbReference type="NCBI Taxonomy" id="2070801"/>
    <lineage>
        <taxon>Eukaryota</taxon>
        <taxon>Fungi</taxon>
        <taxon>Dikarya</taxon>
        <taxon>Ascomycota</taxon>
        <taxon>Pezizomycotina</taxon>
        <taxon>Eurotiomycetes</taxon>
        <taxon>Eurotiomycetidae</taxon>
        <taxon>Onygenales</taxon>
        <taxon>Nannizziopsiaceae</taxon>
        <taxon>Emydomyces</taxon>
    </lineage>
</organism>
<feature type="compositionally biased region" description="Basic and acidic residues" evidence="5">
    <location>
        <begin position="42"/>
        <end position="82"/>
    </location>
</feature>
<evidence type="ECO:0000313" key="6">
    <source>
        <dbReference type="EMBL" id="WEW60021.1"/>
    </source>
</evidence>
<keyword evidence="3" id="KW-0175">Coiled coil</keyword>
<keyword evidence="7" id="KW-1185">Reference proteome</keyword>
<dbReference type="GO" id="GO:0005730">
    <property type="term" value="C:nucleolus"/>
    <property type="evidence" value="ECO:0007669"/>
    <property type="project" value="UniProtKB-SubCell"/>
</dbReference>
<proteinExistence type="inferred from homology"/>
<feature type="region of interest" description="Disordered" evidence="5">
    <location>
        <begin position="141"/>
        <end position="216"/>
    </location>
</feature>
<feature type="compositionally biased region" description="Basic and acidic residues" evidence="5">
    <location>
        <begin position="148"/>
        <end position="179"/>
    </location>
</feature>
<evidence type="ECO:0008006" key="8">
    <source>
        <dbReference type="Google" id="ProtNLM"/>
    </source>
</evidence>
<feature type="compositionally biased region" description="Acidic residues" evidence="5">
    <location>
        <begin position="96"/>
        <end position="107"/>
    </location>
</feature>
<dbReference type="PANTHER" id="PTHR14577">
    <property type="entry name" value="NUCLEOLAR PROTEIN 12"/>
    <property type="match status" value="1"/>
</dbReference>
<comment type="subcellular location">
    <subcellularLocation>
        <location evidence="1">Nucleus</location>
        <location evidence="1">Nucleolus</location>
    </subcellularLocation>
</comment>
<keyword evidence="4" id="KW-0539">Nucleus</keyword>
<reference evidence="6" key="1">
    <citation type="submission" date="2023-03" db="EMBL/GenBank/DDBJ databases">
        <title>Emydomyces testavorans Genome Sequence.</title>
        <authorList>
            <person name="Hoyer L."/>
        </authorList>
    </citation>
    <scope>NUCLEOTIDE SEQUENCE</scope>
    <source>
        <strain evidence="6">16-2883</strain>
    </source>
</reference>
<dbReference type="Pfam" id="PF09805">
    <property type="entry name" value="Nop25"/>
    <property type="match status" value="1"/>
</dbReference>
<dbReference type="GO" id="GO:0019843">
    <property type="term" value="F:rRNA binding"/>
    <property type="evidence" value="ECO:0007669"/>
    <property type="project" value="TreeGrafter"/>
</dbReference>
<feature type="region of interest" description="Disordered" evidence="5">
    <location>
        <begin position="33"/>
        <end position="116"/>
    </location>
</feature>
<dbReference type="EMBL" id="CP120629">
    <property type="protein sequence ID" value="WEW60021.1"/>
    <property type="molecule type" value="Genomic_DNA"/>
</dbReference>